<dbReference type="Proteomes" id="UP001500466">
    <property type="component" value="Unassembled WGS sequence"/>
</dbReference>
<comment type="caution">
    <text evidence="1">The sequence shown here is derived from an EMBL/GenBank/DDBJ whole genome shotgun (WGS) entry which is preliminary data.</text>
</comment>
<accession>A0ABP9I8Y9</accession>
<dbReference type="EMBL" id="BAABHS010000044">
    <property type="protein sequence ID" value="GAA4991643.1"/>
    <property type="molecule type" value="Genomic_DNA"/>
</dbReference>
<proteinExistence type="predicted"/>
<keyword evidence="2" id="KW-1185">Reference proteome</keyword>
<protein>
    <submittedName>
        <fullName evidence="1">Uncharacterized protein</fullName>
    </submittedName>
</protein>
<name>A0ABP9I8Y9_9ACTN</name>
<organism evidence="1 2">
    <name type="scientific">Yinghuangia aomiensis</name>
    <dbReference type="NCBI Taxonomy" id="676205"/>
    <lineage>
        <taxon>Bacteria</taxon>
        <taxon>Bacillati</taxon>
        <taxon>Actinomycetota</taxon>
        <taxon>Actinomycetes</taxon>
        <taxon>Kitasatosporales</taxon>
        <taxon>Streptomycetaceae</taxon>
        <taxon>Yinghuangia</taxon>
    </lineage>
</organism>
<reference evidence="2" key="1">
    <citation type="journal article" date="2019" name="Int. J. Syst. Evol. Microbiol.">
        <title>The Global Catalogue of Microorganisms (GCM) 10K type strain sequencing project: providing services to taxonomists for standard genome sequencing and annotation.</title>
        <authorList>
            <consortium name="The Broad Institute Genomics Platform"/>
            <consortium name="The Broad Institute Genome Sequencing Center for Infectious Disease"/>
            <person name="Wu L."/>
            <person name="Ma J."/>
        </authorList>
    </citation>
    <scope>NUCLEOTIDE SEQUENCE [LARGE SCALE GENOMIC DNA]</scope>
    <source>
        <strain evidence="2">JCM 17986</strain>
    </source>
</reference>
<sequence length="609" mass="61499">MHEFLLVGFAPDVPDIEKDLLPSVRELGARTAVVADAGHALAEYPAARPAGRDFLHSAAYYAGGFRVRAALFLGPDTIRLAVGPGDPGATGDGLWTVVHCEGGASHAVVADFADWLDALPGRVRLAPWVAEHLAELALTLTERHIEAPETTGPEARLLHTLDDTLIGHLPSGPVDELRVRTGAFDADAVGAIVGRLAPRQVAVVARPGAASFDAGALAGVFGAAPARIAVDEQAGADTVVTWRTGTRWSTLTGLPGLAPLGPQAGAAGCVLGVLSEGDTAVVDLPAAPAAAAAPVAPGVVVLGARAEGETLRVAVAGALDGHVTVAASPDGSAGTWRVVGAIPSGQTDHEFRWDGGPGTLLRATCARPDGTIDESDVVYVYGAEGSGGAAVAAAPAPVSAPVAAPVAAPAPVAAAEPVVAPAAAAPPAAVPAAAAPSSAADVAGSGSSGFGSGYAYEDDEPEREIPDVDEKFVSAAEEFLDAGWGVGYEDGLWEISGSFTNPVPIAARVADRLGQADDATVLVRAQGKGKWVFVAWRAPHLVLLIQDQQIWRTYTFTPPGSPGAGFASGDLASLPSVKSPRPKGPPAALTALLADGGIDYPELIGRLFG</sequence>
<gene>
    <name evidence="1" type="ORF">GCM10023205_74810</name>
</gene>
<evidence type="ECO:0000313" key="2">
    <source>
        <dbReference type="Proteomes" id="UP001500466"/>
    </source>
</evidence>
<evidence type="ECO:0000313" key="1">
    <source>
        <dbReference type="EMBL" id="GAA4991643.1"/>
    </source>
</evidence>